<dbReference type="EMBL" id="HBUE01164506">
    <property type="protein sequence ID" value="CAG6511943.1"/>
    <property type="molecule type" value="Transcribed_RNA"/>
</dbReference>
<feature type="compositionally biased region" description="Polar residues" evidence="1">
    <location>
        <begin position="1"/>
        <end position="19"/>
    </location>
</feature>
<feature type="compositionally biased region" description="Low complexity" evidence="1">
    <location>
        <begin position="20"/>
        <end position="36"/>
    </location>
</feature>
<dbReference type="EMBL" id="HBUE01269775">
    <property type="protein sequence ID" value="CAG6563379.1"/>
    <property type="molecule type" value="Transcribed_RNA"/>
</dbReference>
<dbReference type="EMBL" id="HBUE01269776">
    <property type="protein sequence ID" value="CAG6563382.1"/>
    <property type="molecule type" value="Transcribed_RNA"/>
</dbReference>
<dbReference type="EMBL" id="HBUE01269779">
    <property type="protein sequence ID" value="CAG6563386.1"/>
    <property type="molecule type" value="Transcribed_RNA"/>
</dbReference>
<proteinExistence type="predicted"/>
<dbReference type="EMBL" id="HBUE01164508">
    <property type="protein sequence ID" value="CAG6511945.1"/>
    <property type="molecule type" value="Transcribed_RNA"/>
</dbReference>
<dbReference type="EMBL" id="HBUE01269780">
    <property type="protein sequence ID" value="CAG6563389.1"/>
    <property type="molecule type" value="Transcribed_RNA"/>
</dbReference>
<dbReference type="AlphaFoldDB" id="A0A8D8DNM1"/>
<dbReference type="EMBL" id="HBUE01269777">
    <property type="protein sequence ID" value="CAG6563384.1"/>
    <property type="molecule type" value="Transcribed_RNA"/>
</dbReference>
<dbReference type="EMBL" id="HBUE01164505">
    <property type="protein sequence ID" value="CAG6511941.1"/>
    <property type="molecule type" value="Transcribed_RNA"/>
</dbReference>
<reference evidence="2" key="1">
    <citation type="submission" date="2021-05" db="EMBL/GenBank/DDBJ databases">
        <authorList>
            <person name="Alioto T."/>
            <person name="Alioto T."/>
            <person name="Gomez Garrido J."/>
        </authorList>
    </citation>
    <scope>NUCLEOTIDE SEQUENCE</scope>
</reference>
<dbReference type="EMBL" id="HBUE01164502">
    <property type="protein sequence ID" value="CAG6511936.1"/>
    <property type="molecule type" value="Transcribed_RNA"/>
</dbReference>
<accession>A0A8D8DNM1</accession>
<dbReference type="EMBL" id="HBUE01164504">
    <property type="protein sequence ID" value="CAG6511938.1"/>
    <property type="molecule type" value="Transcribed_RNA"/>
</dbReference>
<organism evidence="2">
    <name type="scientific">Culex pipiens</name>
    <name type="common">House mosquito</name>
    <dbReference type="NCBI Taxonomy" id="7175"/>
    <lineage>
        <taxon>Eukaryota</taxon>
        <taxon>Metazoa</taxon>
        <taxon>Ecdysozoa</taxon>
        <taxon>Arthropoda</taxon>
        <taxon>Hexapoda</taxon>
        <taxon>Insecta</taxon>
        <taxon>Pterygota</taxon>
        <taxon>Neoptera</taxon>
        <taxon>Endopterygota</taxon>
        <taxon>Diptera</taxon>
        <taxon>Nematocera</taxon>
        <taxon>Culicoidea</taxon>
        <taxon>Culicidae</taxon>
        <taxon>Culicinae</taxon>
        <taxon>Culicini</taxon>
        <taxon>Culex</taxon>
        <taxon>Culex</taxon>
    </lineage>
</organism>
<name>A0A8D8DNM1_CULPI</name>
<evidence type="ECO:0000313" key="2">
    <source>
        <dbReference type="EMBL" id="CAG6511945.1"/>
    </source>
</evidence>
<sequence length="112" mass="11728">MCTLGPGSQTERTDSSSSRGTCASGTPSTTAATPSTDSWGSVPVITPSVPRVVPHGWNAVDDAACKKHPPPAIDDGSNVIGYKTHRWVAPRTMKTYSVCCEAPVHSPMPSFT</sequence>
<feature type="region of interest" description="Disordered" evidence="1">
    <location>
        <begin position="1"/>
        <end position="47"/>
    </location>
</feature>
<dbReference type="EMBL" id="HBUE01269773">
    <property type="protein sequence ID" value="CAG6563377.1"/>
    <property type="molecule type" value="Transcribed_RNA"/>
</dbReference>
<evidence type="ECO:0000256" key="1">
    <source>
        <dbReference type="SAM" id="MobiDB-lite"/>
    </source>
</evidence>
<dbReference type="EMBL" id="HBUE01164509">
    <property type="protein sequence ID" value="CAG6511948.1"/>
    <property type="molecule type" value="Transcribed_RNA"/>
</dbReference>
<protein>
    <submittedName>
        <fullName evidence="2">(northern house mosquito) hypothetical protein</fullName>
    </submittedName>
</protein>